<dbReference type="Proteomes" id="UP000192578">
    <property type="component" value="Unassembled WGS sequence"/>
</dbReference>
<feature type="region of interest" description="Disordered" evidence="1">
    <location>
        <begin position="1755"/>
        <end position="1943"/>
    </location>
</feature>
<feature type="compositionally biased region" description="Basic and acidic residues" evidence="1">
    <location>
        <begin position="1834"/>
        <end position="1843"/>
    </location>
</feature>
<feature type="region of interest" description="Disordered" evidence="1">
    <location>
        <begin position="2128"/>
        <end position="2156"/>
    </location>
</feature>
<feature type="region of interest" description="Disordered" evidence="1">
    <location>
        <begin position="1230"/>
        <end position="1284"/>
    </location>
</feature>
<feature type="compositionally biased region" description="Basic and acidic residues" evidence="1">
    <location>
        <begin position="363"/>
        <end position="381"/>
    </location>
</feature>
<protein>
    <submittedName>
        <fullName evidence="2">Uncharacterized protein</fullName>
    </submittedName>
</protein>
<evidence type="ECO:0000313" key="2">
    <source>
        <dbReference type="EMBL" id="OQV15200.1"/>
    </source>
</evidence>
<gene>
    <name evidence="2" type="ORF">BV898_10584</name>
</gene>
<feature type="compositionally biased region" description="Polar residues" evidence="1">
    <location>
        <begin position="1917"/>
        <end position="1943"/>
    </location>
</feature>
<dbReference type="EMBL" id="MTYJ01000092">
    <property type="protein sequence ID" value="OQV15200.1"/>
    <property type="molecule type" value="Genomic_DNA"/>
</dbReference>
<organism evidence="2 3">
    <name type="scientific">Hypsibius exemplaris</name>
    <name type="common">Freshwater tardigrade</name>
    <dbReference type="NCBI Taxonomy" id="2072580"/>
    <lineage>
        <taxon>Eukaryota</taxon>
        <taxon>Metazoa</taxon>
        <taxon>Ecdysozoa</taxon>
        <taxon>Tardigrada</taxon>
        <taxon>Eutardigrada</taxon>
        <taxon>Parachela</taxon>
        <taxon>Hypsibioidea</taxon>
        <taxon>Hypsibiidae</taxon>
        <taxon>Hypsibius</taxon>
    </lineage>
</organism>
<feature type="compositionally biased region" description="Basic and acidic residues" evidence="1">
    <location>
        <begin position="2352"/>
        <end position="2387"/>
    </location>
</feature>
<feature type="region of interest" description="Disordered" evidence="1">
    <location>
        <begin position="2344"/>
        <end position="2419"/>
    </location>
</feature>
<feature type="compositionally biased region" description="Basic and acidic residues" evidence="1">
    <location>
        <begin position="1230"/>
        <end position="1239"/>
    </location>
</feature>
<feature type="region of interest" description="Disordered" evidence="1">
    <location>
        <begin position="747"/>
        <end position="769"/>
    </location>
</feature>
<feature type="region of interest" description="Disordered" evidence="1">
    <location>
        <begin position="527"/>
        <end position="555"/>
    </location>
</feature>
<feature type="compositionally biased region" description="Pro residues" evidence="1">
    <location>
        <begin position="537"/>
        <end position="546"/>
    </location>
</feature>
<dbReference type="OrthoDB" id="10070186at2759"/>
<reference evidence="3" key="1">
    <citation type="submission" date="2017-01" db="EMBL/GenBank/DDBJ databases">
        <title>Comparative genomics of anhydrobiosis in the tardigrade Hypsibius dujardini.</title>
        <authorList>
            <person name="Yoshida Y."/>
            <person name="Koutsovoulos G."/>
            <person name="Laetsch D."/>
            <person name="Stevens L."/>
            <person name="Kumar S."/>
            <person name="Horikawa D."/>
            <person name="Ishino K."/>
            <person name="Komine S."/>
            <person name="Tomita M."/>
            <person name="Blaxter M."/>
            <person name="Arakawa K."/>
        </authorList>
    </citation>
    <scope>NUCLEOTIDE SEQUENCE [LARGE SCALE GENOMIC DNA]</scope>
    <source>
        <strain evidence="3">Z151</strain>
    </source>
</reference>
<proteinExistence type="predicted"/>
<feature type="compositionally biased region" description="Basic and acidic residues" evidence="1">
    <location>
        <begin position="1855"/>
        <end position="1872"/>
    </location>
</feature>
<feature type="compositionally biased region" description="Polar residues" evidence="1">
    <location>
        <begin position="1801"/>
        <end position="1820"/>
    </location>
</feature>
<feature type="compositionally biased region" description="Basic and acidic residues" evidence="1">
    <location>
        <begin position="2136"/>
        <end position="2147"/>
    </location>
</feature>
<accession>A0A1W0WJ04</accession>
<keyword evidence="3" id="KW-1185">Reference proteome</keyword>
<feature type="compositionally biased region" description="Basic and acidic residues" evidence="1">
    <location>
        <begin position="1264"/>
        <end position="1282"/>
    </location>
</feature>
<comment type="caution">
    <text evidence="2">The sequence shown here is derived from an EMBL/GenBank/DDBJ whole genome shotgun (WGS) entry which is preliminary data.</text>
</comment>
<feature type="region of interest" description="Disordered" evidence="1">
    <location>
        <begin position="1374"/>
        <end position="1416"/>
    </location>
</feature>
<feature type="region of interest" description="Disordered" evidence="1">
    <location>
        <begin position="2320"/>
        <end position="2339"/>
    </location>
</feature>
<feature type="region of interest" description="Disordered" evidence="1">
    <location>
        <begin position="319"/>
        <end position="406"/>
    </location>
</feature>
<feature type="region of interest" description="Disordered" evidence="1">
    <location>
        <begin position="1"/>
        <end position="38"/>
    </location>
</feature>
<name>A0A1W0WJ04_HYPEX</name>
<sequence>MAPKKAKLAGNRADSHDLQDGNGSNKDGSDRRQEPSLVAAAQIADLAATAALPPVPIPPPPSPTLTHKNIHVNFDSVPTVIYSPDRPSDREWMSLRAVKTTDDSVNQPTFSDQTGQRDVRTTKRTIVIPKHPHRTAEMEKTLAGVRAAHVAHFALSQDALNALPSVEDLTFEDPVVAAVLPATVQPTEKDKGDTGTVIAEPRKPSVGVTDPIILGIEAERTFDLIEAKDEEDLYLPKQEIVSESPMEPKPSLTEGLTDTIADRHDMKVFYELFPFPKSEFDPCSLLQVSVAKRKKKLVLDPVATYPVTSPSYSTVVASEKQAAAGKGGHEGSSKQKKNLPSGHSSPLVTIPISGIPMPSEGGAMKDGHLKGPGKSKGEKPEYAPASDGKANALAPAKPGSDGAETNQATSKLDLQTGGFGANRAVTPALITGSDSLSPIQSPEVPPKPLVKPRVRTQSWDKFFGPVGADEGIVDITESGTGFDNVRGPTGLRKQFVEDEKNSGFFRQLLDKLVSEWVGQNSTPASKEHAEFRWESFPSPPLRQPARPPKHRKEVPTYPPLLLKEVPTYPPLLLKEVPTYPSLLLKEVLPVVRKTAEEGGTQQAAFAGAAEVYMEKLKQLQRVNFPRYDRGPQQTQLPIPGMAFEKMDRTVGILQRHWIFSPSKPTMRTYQSQLYPNYDPAKEHHTTEVPVVRYYAPLTCAKDVEYDPADYHGVSGAPLAKRFTTTEQLQKTDSALLAAVLAKQTQHRSAMRSREQSHLPVTPRPVKPGPHVAFSYHRKAPYKEKSKPDTFGRVSVNVVRRLNGNHWPEKFLPKQRKGAKVPRYMEDTENWSVYLATQAKLVEAMKRKAVNDARKLRDFNPAEERYCKQPRVDRRERYVPPKKPPKKQVRIRWNRLMSNRSFTGVRCLRLQKPLAPIPKYPHAPGPVPELLAHHGPKNPLWTGLGDYVAEVALREAEKVHFLADPKVTEPELAKMAVTMSAKPGEGVRATSAGFGGPSHSGLKGVASGMFDYEKKSKLALNKSRIQDSGKSPLLVENPVPSVPPPPDGNLSIAVPVKSAAKTFRGAVAKYMKTAEVANALDNRTGRVLSAEAAANPAAGSGLRPQQGGQRSSPVLALTPELPNRAASDWENDPDPHGMETFTFAQIPPDFRWDLLNCNTNLDVLAEDAKESCSKLSGVGVAADSPKLRRAAPKSLIDLEISSLKLLGNSHSVADEPSSHSFALKQRLAEKEQKADRERQKRALPLAPLPDYMLRRPRKINPSPGENKRSSSPDSKAGAKRERPTGPMAGLLFLFDEVNASVRDEVKVKIEKNDVAEGGALLETADEGLHKHRSNHAGSPSNMANRLPRSQEKFHGQSLTGLGKENLVHPRLQRSLILRQKREKKQPTSASVGRGKRSSVSKRVSFEMCGGGDDDNENTNYQQATDIKTDQTKHVKERSKFDGKGSMFVSTVKTMPRKTLPRVQMRGQNRCNTPFFVDYEKAAGIEITREVDSFSKLQPNQSAKNYAMLQSTRRKYGPVNPASIPKRDPFILNDNFWRRRPPFIVAVKPVLGKNILPNLRHYLRTVHESVSSKTRLPQGFVLQGEVGFTLRPRNELDAADEFQRNGGKEERDLNMVQRCLRKRVLDRLAHFIPDTTNLRGTLSLQKLRLFELEPLELKRQRLVEEWKREQQSICGAELLYKTPGQRALLAFQNKARSRLRIERLIRRYTGEYRYSHMSRAILKAKLNIPSSAAKKPEVLLESVPVVPEKSAETLNIDRLATAKPKKSPMNGKTTKRLVPSDVESDGDGTPANDHREPVLATPGGQSTGSKQKQSAFGRSVPSSGAKDKSKAGGTKEAAESVHKIGSDQTSTKFPGAAEKHVEQPPPEQRSEAALDQRNAAETSMLDDDSPPWWKFNPEDYFSTHPSAHPDDEQKEPSLFASQKEPSLFASQKEPNLFPSQKEPSLFVSQKEPSLFVSQKEPSLFPSQKEPSLFVSQKEPNLFASQMTITGHLPNAVALLAEPPSLTFQEQSLLDMIYLLKSKLQADPKFRKILEDGSKALGEGKPAGERMEPDSVNPAPEKPPRPDSMLAPESIKKTVRNFQDIGSGTLENLSNVLTGPATSSQFPDPSDLHELHQSLKLLHKDHLQLHDHHDHHHDHHYDDHHDDHHNTGNHPSQSRDIKRWVDTLAEVSQEIVQTSCHVDLGQDNYIWQLPQIVQLRRKAAQRYGSEVILAKLLQLQLAYVDEEYPSKQSYRTRMGIIAKGIQDHTEITSLSEMDAFRNKLAGLILQLELAKLNVKYHAELAIRSNQRQHNQASVAAWNRSIKGGPNSRMGLCGVRAMKTVERTPPQSPPRNQSPTKLKTEVVVEAPNDEEGNAKDKKGKGDKNAEKGKGLKKSKDAVKGDEKKGRIGSENVSKGPGKKTSENLQSGAVGVSDGKTKFK</sequence>
<evidence type="ECO:0000313" key="3">
    <source>
        <dbReference type="Proteomes" id="UP000192578"/>
    </source>
</evidence>
<evidence type="ECO:0000256" key="1">
    <source>
        <dbReference type="SAM" id="MobiDB-lite"/>
    </source>
</evidence>
<feature type="region of interest" description="Disordered" evidence="1">
    <location>
        <begin position="2036"/>
        <end position="2069"/>
    </location>
</feature>